<evidence type="ECO:0000256" key="10">
    <source>
        <dbReference type="ARBA" id="ARBA00023310"/>
    </source>
</evidence>
<dbReference type="AlphaFoldDB" id="A0AAV9LUX0"/>
<comment type="similarity">
    <text evidence="2">Belongs to the ATPase A chain family.</text>
</comment>
<evidence type="ECO:0000313" key="12">
    <source>
        <dbReference type="Proteomes" id="UP001311915"/>
    </source>
</evidence>
<keyword evidence="8" id="KW-0406">Ion transport</keyword>
<dbReference type="Gene3D" id="1.20.120.220">
    <property type="entry name" value="ATP synthase, F0 complex, subunit A"/>
    <property type="match status" value="1"/>
</dbReference>
<dbReference type="InterPro" id="IPR045082">
    <property type="entry name" value="ATP_syn_F0_a_bact/chloroplast"/>
</dbReference>
<dbReference type="InterPro" id="IPR035908">
    <property type="entry name" value="F0_ATP_A_sf"/>
</dbReference>
<proteinExistence type="inferred from homology"/>
<dbReference type="Proteomes" id="UP001311915">
    <property type="component" value="Unassembled WGS sequence"/>
</dbReference>
<comment type="caution">
    <text evidence="11">The sequence shown here is derived from an EMBL/GenBank/DDBJ whole genome shotgun (WGS) entry which is preliminary data.</text>
</comment>
<evidence type="ECO:0000256" key="7">
    <source>
        <dbReference type="ARBA" id="ARBA00022989"/>
    </source>
</evidence>
<evidence type="ECO:0000256" key="3">
    <source>
        <dbReference type="ARBA" id="ARBA00022448"/>
    </source>
</evidence>
<dbReference type="GO" id="GO:0045259">
    <property type="term" value="C:proton-transporting ATP synthase complex"/>
    <property type="evidence" value="ECO:0007669"/>
    <property type="project" value="UniProtKB-KW"/>
</dbReference>
<keyword evidence="10" id="KW-0066">ATP synthesis</keyword>
<gene>
    <name evidence="11" type="ORF">R3W88_022552</name>
</gene>
<dbReference type="Pfam" id="PF00119">
    <property type="entry name" value="ATP-synt_A"/>
    <property type="match status" value="1"/>
</dbReference>
<evidence type="ECO:0000256" key="1">
    <source>
        <dbReference type="ARBA" id="ARBA00004141"/>
    </source>
</evidence>
<accession>A0AAV9LUX0</accession>
<dbReference type="InterPro" id="IPR000568">
    <property type="entry name" value="ATP_synth_F0_asu"/>
</dbReference>
<dbReference type="PANTHER" id="PTHR42823:SF3">
    <property type="entry name" value="ATP SYNTHASE SUBUNIT A, CHLOROPLASTIC"/>
    <property type="match status" value="1"/>
</dbReference>
<comment type="subcellular location">
    <subcellularLocation>
        <location evidence="1">Membrane</location>
        <topology evidence="1">Multi-pass membrane protein</topology>
    </subcellularLocation>
</comment>
<evidence type="ECO:0000256" key="4">
    <source>
        <dbReference type="ARBA" id="ARBA00022547"/>
    </source>
</evidence>
<evidence type="ECO:0000256" key="2">
    <source>
        <dbReference type="ARBA" id="ARBA00006810"/>
    </source>
</evidence>
<evidence type="ECO:0000256" key="6">
    <source>
        <dbReference type="ARBA" id="ARBA00022781"/>
    </source>
</evidence>
<keyword evidence="9" id="KW-0472">Membrane</keyword>
<sequence>MSTIVTLALLTSMMYFYACLTKKGSSYFRKYIQPTPIIFPINILEDFTKPLSLSF</sequence>
<keyword evidence="12" id="KW-1185">Reference proteome</keyword>
<evidence type="ECO:0000256" key="8">
    <source>
        <dbReference type="ARBA" id="ARBA00023065"/>
    </source>
</evidence>
<dbReference type="GO" id="GO:0015986">
    <property type="term" value="P:proton motive force-driven ATP synthesis"/>
    <property type="evidence" value="ECO:0007669"/>
    <property type="project" value="InterPro"/>
</dbReference>
<protein>
    <submittedName>
        <fullName evidence="11">Uncharacterized protein</fullName>
    </submittedName>
</protein>
<keyword evidence="4" id="KW-0138">CF(0)</keyword>
<evidence type="ECO:0000313" key="11">
    <source>
        <dbReference type="EMBL" id="KAK4729564.1"/>
    </source>
</evidence>
<dbReference type="GO" id="GO:0015078">
    <property type="term" value="F:proton transmembrane transporter activity"/>
    <property type="evidence" value="ECO:0007669"/>
    <property type="project" value="InterPro"/>
</dbReference>
<dbReference type="SUPFAM" id="SSF81336">
    <property type="entry name" value="F1F0 ATP synthase subunit A"/>
    <property type="match status" value="1"/>
</dbReference>
<keyword evidence="6" id="KW-0375">Hydrogen ion transport</keyword>
<keyword evidence="7" id="KW-1133">Transmembrane helix</keyword>
<reference evidence="11 12" key="1">
    <citation type="submission" date="2023-10" db="EMBL/GenBank/DDBJ databases">
        <title>Genome-Wide Identification Analysis in wild type Solanum Pinnatisectum Reveals Some Genes Defensing Phytophthora Infestans.</title>
        <authorList>
            <person name="Sun C."/>
        </authorList>
    </citation>
    <scope>NUCLEOTIDE SEQUENCE [LARGE SCALE GENOMIC DNA]</scope>
    <source>
        <strain evidence="11">LQN</strain>
        <tissue evidence="11">Leaf</tissue>
    </source>
</reference>
<evidence type="ECO:0000256" key="9">
    <source>
        <dbReference type="ARBA" id="ARBA00023136"/>
    </source>
</evidence>
<evidence type="ECO:0000256" key="5">
    <source>
        <dbReference type="ARBA" id="ARBA00022692"/>
    </source>
</evidence>
<organism evidence="11 12">
    <name type="scientific">Solanum pinnatisectum</name>
    <name type="common">tansyleaf nightshade</name>
    <dbReference type="NCBI Taxonomy" id="50273"/>
    <lineage>
        <taxon>Eukaryota</taxon>
        <taxon>Viridiplantae</taxon>
        <taxon>Streptophyta</taxon>
        <taxon>Embryophyta</taxon>
        <taxon>Tracheophyta</taxon>
        <taxon>Spermatophyta</taxon>
        <taxon>Magnoliopsida</taxon>
        <taxon>eudicotyledons</taxon>
        <taxon>Gunneridae</taxon>
        <taxon>Pentapetalae</taxon>
        <taxon>asterids</taxon>
        <taxon>lamiids</taxon>
        <taxon>Solanales</taxon>
        <taxon>Solanaceae</taxon>
        <taxon>Solanoideae</taxon>
        <taxon>Solaneae</taxon>
        <taxon>Solanum</taxon>
    </lineage>
</organism>
<dbReference type="EMBL" id="JAWPEI010000004">
    <property type="protein sequence ID" value="KAK4729564.1"/>
    <property type="molecule type" value="Genomic_DNA"/>
</dbReference>
<dbReference type="PANTHER" id="PTHR42823">
    <property type="entry name" value="ATP SYNTHASE SUBUNIT A, CHLOROPLASTIC"/>
    <property type="match status" value="1"/>
</dbReference>
<name>A0AAV9LUX0_9SOLN</name>
<keyword evidence="5" id="KW-0812">Transmembrane</keyword>
<keyword evidence="3" id="KW-0813">Transport</keyword>